<dbReference type="SUPFAM" id="SSF103473">
    <property type="entry name" value="MFS general substrate transporter"/>
    <property type="match status" value="1"/>
</dbReference>
<comment type="caution">
    <text evidence="8">The sequence shown here is derived from an EMBL/GenBank/DDBJ whole genome shotgun (WGS) entry which is preliminary data.</text>
</comment>
<accession>A0ABX0BWE7</accession>
<feature type="transmembrane region" description="Helical" evidence="6">
    <location>
        <begin position="82"/>
        <end position="105"/>
    </location>
</feature>
<keyword evidence="4 6" id="KW-1133">Transmembrane helix</keyword>
<feature type="transmembrane region" description="Helical" evidence="6">
    <location>
        <begin position="169"/>
        <end position="189"/>
    </location>
</feature>
<feature type="transmembrane region" description="Helical" evidence="6">
    <location>
        <begin position="111"/>
        <end position="130"/>
    </location>
</feature>
<comment type="subcellular location">
    <subcellularLocation>
        <location evidence="1">Cell membrane</location>
        <topology evidence="1">Multi-pass membrane protein</topology>
    </subcellularLocation>
</comment>
<feature type="domain" description="Major facilitator superfamily (MFS) profile" evidence="7">
    <location>
        <begin position="16"/>
        <end position="201"/>
    </location>
</feature>
<dbReference type="PROSITE" id="PS50850">
    <property type="entry name" value="MFS"/>
    <property type="match status" value="1"/>
</dbReference>
<dbReference type="EMBL" id="JAAGNC010000145">
    <property type="protein sequence ID" value="NEC59334.1"/>
    <property type="molecule type" value="Genomic_DNA"/>
</dbReference>
<reference evidence="8 9" key="1">
    <citation type="submission" date="2020-01" db="EMBL/GenBank/DDBJ databases">
        <title>Insect and environment-associated Actinomycetes.</title>
        <authorList>
            <person name="Currrie C."/>
            <person name="Chevrette M."/>
            <person name="Carlson C."/>
            <person name="Stubbendieck R."/>
            <person name="Wendt-Pienkowski E."/>
        </authorList>
    </citation>
    <scope>NUCLEOTIDE SEQUENCE [LARGE SCALE GENOMIC DNA]</scope>
    <source>
        <strain evidence="8 9">SID8386</strain>
    </source>
</reference>
<proteinExistence type="predicted"/>
<sequence length="201" mass="20040">MNSTGPARAARVGAAGTLAVLLAVFVIMLDTTVVNLAVPDIRRDLRTTGAGGQWTVNAYNVAIAAVLLSAGALADRLGPRRVFAAGLAVFALASAACALSPTAAALIGARVLQGLGGAAVMASGLALVAALHPADAARTRALAWWAAVVGAGTVLGPCGGGLLLESLGWRAVFWLNIPFAAVALAVLAIRVPPVPGRARPL</sequence>
<dbReference type="InterPro" id="IPR020846">
    <property type="entry name" value="MFS_dom"/>
</dbReference>
<keyword evidence="9" id="KW-1185">Reference proteome</keyword>
<name>A0ABX0BWE7_9PSEU</name>
<organism evidence="8 9">
    <name type="scientific">Amycolatopsis rubida</name>
    <dbReference type="NCBI Taxonomy" id="112413"/>
    <lineage>
        <taxon>Bacteria</taxon>
        <taxon>Bacillati</taxon>
        <taxon>Actinomycetota</taxon>
        <taxon>Actinomycetes</taxon>
        <taxon>Pseudonocardiales</taxon>
        <taxon>Pseudonocardiaceae</taxon>
        <taxon>Amycolatopsis</taxon>
    </lineage>
</organism>
<dbReference type="PANTHER" id="PTHR42718">
    <property type="entry name" value="MAJOR FACILITATOR SUPERFAMILY MULTIDRUG TRANSPORTER MFSC"/>
    <property type="match status" value="1"/>
</dbReference>
<evidence type="ECO:0000256" key="3">
    <source>
        <dbReference type="ARBA" id="ARBA00022692"/>
    </source>
</evidence>
<feature type="transmembrane region" description="Helical" evidence="6">
    <location>
        <begin position="12"/>
        <end position="38"/>
    </location>
</feature>
<evidence type="ECO:0000256" key="4">
    <source>
        <dbReference type="ARBA" id="ARBA00022989"/>
    </source>
</evidence>
<evidence type="ECO:0000256" key="2">
    <source>
        <dbReference type="ARBA" id="ARBA00022448"/>
    </source>
</evidence>
<dbReference type="Pfam" id="PF07690">
    <property type="entry name" value="MFS_1"/>
    <property type="match status" value="1"/>
</dbReference>
<dbReference type="Gene3D" id="1.20.1720.10">
    <property type="entry name" value="Multidrug resistance protein D"/>
    <property type="match status" value="1"/>
</dbReference>
<feature type="transmembrane region" description="Helical" evidence="6">
    <location>
        <begin position="58"/>
        <end position="75"/>
    </location>
</feature>
<dbReference type="Proteomes" id="UP000470404">
    <property type="component" value="Unassembled WGS sequence"/>
</dbReference>
<keyword evidence="5 6" id="KW-0472">Membrane</keyword>
<feature type="non-terminal residue" evidence="8">
    <location>
        <position position="201"/>
    </location>
</feature>
<dbReference type="PANTHER" id="PTHR42718:SF9">
    <property type="entry name" value="MAJOR FACILITATOR SUPERFAMILY MULTIDRUG TRANSPORTER MFSC"/>
    <property type="match status" value="1"/>
</dbReference>
<dbReference type="InterPro" id="IPR036259">
    <property type="entry name" value="MFS_trans_sf"/>
</dbReference>
<evidence type="ECO:0000259" key="7">
    <source>
        <dbReference type="PROSITE" id="PS50850"/>
    </source>
</evidence>
<evidence type="ECO:0000313" key="9">
    <source>
        <dbReference type="Proteomes" id="UP000470404"/>
    </source>
</evidence>
<evidence type="ECO:0000256" key="6">
    <source>
        <dbReference type="SAM" id="Phobius"/>
    </source>
</evidence>
<keyword evidence="2" id="KW-0813">Transport</keyword>
<dbReference type="RefSeq" id="WP_161269631.1">
    <property type="nucleotide sequence ID" value="NZ_JAAGNC010000145.1"/>
</dbReference>
<keyword evidence="3 6" id="KW-0812">Transmembrane</keyword>
<dbReference type="InterPro" id="IPR011701">
    <property type="entry name" value="MFS"/>
</dbReference>
<feature type="transmembrane region" description="Helical" evidence="6">
    <location>
        <begin position="142"/>
        <end position="163"/>
    </location>
</feature>
<gene>
    <name evidence="8" type="ORF">G3I59_28060</name>
</gene>
<evidence type="ECO:0000256" key="5">
    <source>
        <dbReference type="ARBA" id="ARBA00023136"/>
    </source>
</evidence>
<protein>
    <submittedName>
        <fullName evidence="8">MFS transporter</fullName>
    </submittedName>
</protein>
<evidence type="ECO:0000313" key="8">
    <source>
        <dbReference type="EMBL" id="NEC59334.1"/>
    </source>
</evidence>
<evidence type="ECO:0000256" key="1">
    <source>
        <dbReference type="ARBA" id="ARBA00004651"/>
    </source>
</evidence>